<feature type="domain" description="WRC" evidence="8">
    <location>
        <begin position="82"/>
        <end position="126"/>
    </location>
</feature>
<dbReference type="SMART" id="SM00951">
    <property type="entry name" value="QLQ"/>
    <property type="match status" value="1"/>
</dbReference>
<dbReference type="PANTHER" id="PTHR31602">
    <property type="entry name" value="GROWTH-REGULATING FACTOR 5"/>
    <property type="match status" value="1"/>
</dbReference>
<organism evidence="9 10">
    <name type="scientific">Chenopodium quinoa</name>
    <name type="common">Quinoa</name>
    <dbReference type="NCBI Taxonomy" id="63459"/>
    <lineage>
        <taxon>Eukaryota</taxon>
        <taxon>Viridiplantae</taxon>
        <taxon>Streptophyta</taxon>
        <taxon>Embryophyta</taxon>
        <taxon>Tracheophyta</taxon>
        <taxon>Spermatophyta</taxon>
        <taxon>Magnoliopsida</taxon>
        <taxon>eudicotyledons</taxon>
        <taxon>Gunneridae</taxon>
        <taxon>Pentapetalae</taxon>
        <taxon>Caryophyllales</taxon>
        <taxon>Chenopodiaceae</taxon>
        <taxon>Chenopodioideae</taxon>
        <taxon>Atripliceae</taxon>
        <taxon>Chenopodium</taxon>
    </lineage>
</organism>
<dbReference type="GO" id="GO:0099402">
    <property type="term" value="P:plant organ development"/>
    <property type="evidence" value="ECO:0007669"/>
    <property type="project" value="UniProtKB-ARBA"/>
</dbReference>
<dbReference type="InterPro" id="IPR014978">
    <property type="entry name" value="Gln-Leu-Gln_QLQ"/>
</dbReference>
<dbReference type="Gramene" id="AUR62001481-RA">
    <property type="protein sequence ID" value="AUR62001481-RA:cds"/>
    <property type="gene ID" value="AUR62001481"/>
</dbReference>
<sequence length="248" mass="28172">MMISGRNNHKSHFPFTASQWQELEQQLLTFNYILSGIPVPPELFSAVIRNPFTSSSSALFPNQQSIPFGWGCFQMGYGRKIDPEPGRCRRTDGKKWRCSKEACSDSKYCEKHMHRGKNKTKKQVQQVFSNTTPKSSTNDPSFSTSSPKINLKTCIPNSPAISCSISPSDNDIAATYPYIMGQKAQAHSYQPTTFYPFMSPQSDSTNFTQSTQNFTAPHWLLDSESYDQPKKEMRFDSNLSSFLYICFK</sequence>
<proteinExistence type="inferred from homology"/>
<keyword evidence="5" id="KW-0010">Activator</keyword>
<evidence type="ECO:0000259" key="8">
    <source>
        <dbReference type="PROSITE" id="PS51667"/>
    </source>
</evidence>
<comment type="subcellular location">
    <subcellularLocation>
        <location evidence="1 5">Nucleus</location>
    </subcellularLocation>
</comment>
<evidence type="ECO:0000313" key="10">
    <source>
        <dbReference type="Proteomes" id="UP000596660"/>
    </source>
</evidence>
<comment type="similarity">
    <text evidence="2 5">Belongs to the GRF family.</text>
</comment>
<feature type="compositionally biased region" description="Polar residues" evidence="6">
    <location>
        <begin position="123"/>
        <end position="134"/>
    </location>
</feature>
<protein>
    <recommendedName>
        <fullName evidence="5">Growth-regulating factor</fullName>
    </recommendedName>
</protein>
<keyword evidence="10" id="KW-1185">Reference proteome</keyword>
<dbReference type="InterPro" id="IPR031137">
    <property type="entry name" value="GRF"/>
</dbReference>
<name>A0A803KR25_CHEQI</name>
<feature type="region of interest" description="Disordered" evidence="6">
    <location>
        <begin position="114"/>
        <end position="144"/>
    </location>
</feature>
<dbReference type="PROSITE" id="PS51667">
    <property type="entry name" value="WRC"/>
    <property type="match status" value="1"/>
</dbReference>
<evidence type="ECO:0000256" key="1">
    <source>
        <dbReference type="ARBA" id="ARBA00004123"/>
    </source>
</evidence>
<evidence type="ECO:0000259" key="7">
    <source>
        <dbReference type="PROSITE" id="PS51666"/>
    </source>
</evidence>
<evidence type="ECO:0000256" key="4">
    <source>
        <dbReference type="PROSITE-ProRule" id="PRU01002"/>
    </source>
</evidence>
<feature type="compositionally biased region" description="Low complexity" evidence="6">
    <location>
        <begin position="135"/>
        <end position="144"/>
    </location>
</feature>
<dbReference type="Proteomes" id="UP000596660">
    <property type="component" value="Unplaced"/>
</dbReference>
<reference evidence="9" key="1">
    <citation type="journal article" date="2017" name="Nature">
        <title>The genome of Chenopodium quinoa.</title>
        <authorList>
            <person name="Jarvis D.E."/>
            <person name="Ho Y.S."/>
            <person name="Lightfoot D.J."/>
            <person name="Schmoeckel S.M."/>
            <person name="Li B."/>
            <person name="Borm T.J.A."/>
            <person name="Ohyanagi H."/>
            <person name="Mineta K."/>
            <person name="Michell C.T."/>
            <person name="Saber N."/>
            <person name="Kharbatia N.M."/>
            <person name="Rupper R.R."/>
            <person name="Sharp A.R."/>
            <person name="Dally N."/>
            <person name="Boughton B.A."/>
            <person name="Woo Y.H."/>
            <person name="Gao G."/>
            <person name="Schijlen E.G.W.M."/>
            <person name="Guo X."/>
            <person name="Momin A.A."/>
            <person name="Negrao S."/>
            <person name="Al-Babili S."/>
            <person name="Gehring C."/>
            <person name="Roessner U."/>
            <person name="Jung C."/>
            <person name="Murphy K."/>
            <person name="Arold S.T."/>
            <person name="Gojobori T."/>
            <person name="van der Linden C.G."/>
            <person name="van Loo E.N."/>
            <person name="Jellen E.N."/>
            <person name="Maughan P.J."/>
            <person name="Tester M."/>
        </authorList>
    </citation>
    <scope>NUCLEOTIDE SEQUENCE [LARGE SCALE GENOMIC DNA]</scope>
    <source>
        <strain evidence="9">cv. PI 614886</strain>
    </source>
</reference>
<dbReference type="GO" id="GO:0005524">
    <property type="term" value="F:ATP binding"/>
    <property type="evidence" value="ECO:0007669"/>
    <property type="project" value="UniProtKB-UniRule"/>
</dbReference>
<keyword evidence="3 5" id="KW-0539">Nucleus</keyword>
<evidence type="ECO:0000256" key="5">
    <source>
        <dbReference type="RuleBase" id="RU367127"/>
    </source>
</evidence>
<dbReference type="GO" id="GO:0005634">
    <property type="term" value="C:nucleus"/>
    <property type="evidence" value="ECO:0007669"/>
    <property type="project" value="UniProtKB-SubCell"/>
</dbReference>
<evidence type="ECO:0000313" key="9">
    <source>
        <dbReference type="EnsemblPlants" id="AUR62001481-RA:cds"/>
    </source>
</evidence>
<comment type="function">
    <text evidence="5">Transcription activator.</text>
</comment>
<dbReference type="PROSITE" id="PS51666">
    <property type="entry name" value="QLQ"/>
    <property type="match status" value="1"/>
</dbReference>
<evidence type="ECO:0000256" key="6">
    <source>
        <dbReference type="SAM" id="MobiDB-lite"/>
    </source>
</evidence>
<keyword evidence="5" id="KW-0804">Transcription</keyword>
<evidence type="ECO:0000256" key="3">
    <source>
        <dbReference type="ARBA" id="ARBA00023242"/>
    </source>
</evidence>
<dbReference type="AlphaFoldDB" id="A0A803KR25"/>
<feature type="domain" description="QLQ" evidence="7">
    <location>
        <begin position="14"/>
        <end position="49"/>
    </location>
</feature>
<comment type="domain">
    <text evidence="5">The QLQ domain and WRC domain may be involved in protein-protein interaction and DNA-binding, respectively.</text>
</comment>
<accession>A0A803KR25</accession>
<dbReference type="GO" id="GO:0006355">
    <property type="term" value="P:regulation of DNA-templated transcription"/>
    <property type="evidence" value="ECO:0007669"/>
    <property type="project" value="InterPro"/>
</dbReference>
<dbReference type="GO" id="GO:0006351">
    <property type="term" value="P:DNA-templated transcription"/>
    <property type="evidence" value="ECO:0007669"/>
    <property type="project" value="UniProtKB-UniRule"/>
</dbReference>
<dbReference type="InterPro" id="IPR014977">
    <property type="entry name" value="WRC_dom"/>
</dbReference>
<dbReference type="PANTHER" id="PTHR31602:SF46">
    <property type="entry name" value="GROWTH-REGULATING FACTOR 6"/>
    <property type="match status" value="1"/>
</dbReference>
<evidence type="ECO:0000256" key="2">
    <source>
        <dbReference type="ARBA" id="ARBA00008122"/>
    </source>
</evidence>
<reference evidence="9" key="2">
    <citation type="submission" date="2021-03" db="UniProtKB">
        <authorList>
            <consortium name="EnsemblPlants"/>
        </authorList>
    </citation>
    <scope>IDENTIFICATION</scope>
</reference>
<dbReference type="Pfam" id="PF08879">
    <property type="entry name" value="WRC"/>
    <property type="match status" value="1"/>
</dbReference>
<dbReference type="OMA" id="IFFIHIS"/>
<dbReference type="EnsemblPlants" id="AUR62001481-RA">
    <property type="protein sequence ID" value="AUR62001481-RA:cds"/>
    <property type="gene ID" value="AUR62001481"/>
</dbReference>
<keyword evidence="5" id="KW-0805">Transcription regulation</keyword>
<comment type="caution">
    <text evidence="4">Lacks conserved residue(s) required for the propagation of feature annotation.</text>
</comment>
<dbReference type="Pfam" id="PF08880">
    <property type="entry name" value="QLQ"/>
    <property type="match status" value="1"/>
</dbReference>